<dbReference type="RefSeq" id="WP_120102837.1">
    <property type="nucleotide sequence ID" value="NZ_QKNY01000011.1"/>
</dbReference>
<dbReference type="OrthoDB" id="137379at2157"/>
<evidence type="ECO:0008006" key="4">
    <source>
        <dbReference type="Google" id="ProtNLM"/>
    </source>
</evidence>
<dbReference type="InterPro" id="IPR006311">
    <property type="entry name" value="TAT_signal"/>
</dbReference>
<sequence>MTEDNNPQLYSLSRRKMVAGLGVVGLASAGAGVGTSAFFSDEESFENNTLTAGTLDMSVTANVVAADDYWTGQGALDLSETADGDVVSGIQVDDVKPGDWALICFDIEVGDNPGYVQVRTEEFVENGGANPEPEQDVEGDTDNDADLGEFLLTTVWQNYDETSGDKTGLSTLDPVFNNASDDLNISYGSPDVDGVVDGVTHYTNAREANGVLENGYLIKDDNGDLLPINDQANEGVYSFCLLLEIPFQVGNVIQGDSISFDLVFETEQVRHNEDPFNNTVPVNNSTGGQ</sequence>
<dbReference type="Proteomes" id="UP000276588">
    <property type="component" value="Unassembled WGS sequence"/>
</dbReference>
<protein>
    <recommendedName>
        <fullName evidence="4">SipW-cognate class signal peptide</fullName>
    </recommendedName>
</protein>
<dbReference type="InterPro" id="IPR023833">
    <property type="entry name" value="Signal_pept_SipW-depend-type"/>
</dbReference>
<evidence type="ECO:0000313" key="3">
    <source>
        <dbReference type="Proteomes" id="UP000276588"/>
    </source>
</evidence>
<feature type="transmembrane region" description="Helical" evidence="1">
    <location>
        <begin position="18"/>
        <end position="39"/>
    </location>
</feature>
<dbReference type="EMBL" id="QKNY01000011">
    <property type="protein sequence ID" value="RJX43028.1"/>
    <property type="molecule type" value="Genomic_DNA"/>
</dbReference>
<reference evidence="2 3" key="1">
    <citation type="submission" date="2018-06" db="EMBL/GenBank/DDBJ databases">
        <title>Halonotius sp. F13-13 a new haloarchaeeon isolated from a solar saltern from Isla Cristina, Huelva, Spain.</title>
        <authorList>
            <person name="Duran-Viseras A."/>
            <person name="Sanchez-Porro C."/>
            <person name="Ventosa A."/>
        </authorList>
    </citation>
    <scope>NUCLEOTIDE SEQUENCE [LARGE SCALE GENOMIC DNA]</scope>
    <source>
        <strain evidence="2 3">F13-13</strain>
    </source>
</reference>
<gene>
    <name evidence="2" type="ORF">DM826_07750</name>
</gene>
<comment type="caution">
    <text evidence="2">The sequence shown here is derived from an EMBL/GenBank/DDBJ whole genome shotgun (WGS) entry which is preliminary data.</text>
</comment>
<keyword evidence="1" id="KW-1133">Transmembrane helix</keyword>
<dbReference type="PROSITE" id="PS51318">
    <property type="entry name" value="TAT"/>
    <property type="match status" value="1"/>
</dbReference>
<evidence type="ECO:0000313" key="2">
    <source>
        <dbReference type="EMBL" id="RJX43028.1"/>
    </source>
</evidence>
<organism evidence="2 3">
    <name type="scientific">Halonotius aquaticus</name>
    <dbReference type="NCBI Taxonomy" id="2216978"/>
    <lineage>
        <taxon>Archaea</taxon>
        <taxon>Methanobacteriati</taxon>
        <taxon>Methanobacteriota</taxon>
        <taxon>Stenosarchaea group</taxon>
        <taxon>Halobacteria</taxon>
        <taxon>Halobacteriales</taxon>
        <taxon>Haloferacaceae</taxon>
        <taxon>Halonotius</taxon>
    </lineage>
</organism>
<name>A0A3A6PR70_9EURY</name>
<keyword evidence="1" id="KW-0472">Membrane</keyword>
<proteinExistence type="predicted"/>
<evidence type="ECO:0000256" key="1">
    <source>
        <dbReference type="SAM" id="Phobius"/>
    </source>
</evidence>
<dbReference type="NCBIfam" id="TIGR04088">
    <property type="entry name" value="cognate_SipW"/>
    <property type="match status" value="1"/>
</dbReference>
<keyword evidence="1" id="KW-0812">Transmembrane</keyword>
<accession>A0A3A6PR70</accession>
<keyword evidence="3" id="KW-1185">Reference proteome</keyword>
<dbReference type="AlphaFoldDB" id="A0A3A6PR70"/>